<evidence type="ECO:0000256" key="2">
    <source>
        <dbReference type="ARBA" id="ARBA00004123"/>
    </source>
</evidence>
<evidence type="ECO:0000313" key="11">
    <source>
        <dbReference type="EMBL" id="CAD5118725.1"/>
    </source>
</evidence>
<evidence type="ECO:0000256" key="5">
    <source>
        <dbReference type="ARBA" id="ARBA00022553"/>
    </source>
</evidence>
<gene>
    <name evidence="11" type="ORF">DGYR_LOCUS7055</name>
</gene>
<evidence type="ECO:0000256" key="10">
    <source>
        <dbReference type="SAM" id="MobiDB-lite"/>
    </source>
</evidence>
<keyword evidence="7" id="KW-0007">Acetylation</keyword>
<dbReference type="EMBL" id="CAJFCJ010000009">
    <property type="protein sequence ID" value="CAD5118725.1"/>
    <property type="molecule type" value="Genomic_DNA"/>
</dbReference>
<evidence type="ECO:0000256" key="9">
    <source>
        <dbReference type="ARBA" id="ARBA00023306"/>
    </source>
</evidence>
<evidence type="ECO:0000256" key="1">
    <source>
        <dbReference type="ARBA" id="ARBA00002646"/>
    </source>
</evidence>
<evidence type="ECO:0000256" key="7">
    <source>
        <dbReference type="ARBA" id="ARBA00022990"/>
    </source>
</evidence>
<proteinExistence type="predicted"/>
<keyword evidence="8" id="KW-0539">Nucleus</keyword>
<sequence>MRASVLEREKRSANNKDRREEKTEKRRHGSDEPYDPEEEPEPKKKHSENKTSDASKNKPNHGKYSIILSKPGKKEPVLKKMTVANMFNADSSSEEDEMPPEARMRMRNIGKDTPTAAGPNSFGKTGMGFCNRQRIIEKELEARMEAVSGDNVGN</sequence>
<dbReference type="PANTHER" id="PTHR16523">
    <property type="entry name" value="PEST PROTEOLYTIC SIGNAL-CONTAINING NUCLEAR PROTEIN"/>
    <property type="match status" value="1"/>
</dbReference>
<dbReference type="Proteomes" id="UP000549394">
    <property type="component" value="Unassembled WGS sequence"/>
</dbReference>
<dbReference type="GO" id="GO:0043161">
    <property type="term" value="P:proteasome-mediated ubiquitin-dependent protein catabolic process"/>
    <property type="evidence" value="ECO:0007669"/>
    <property type="project" value="TreeGrafter"/>
</dbReference>
<dbReference type="InterPro" id="IPR029169">
    <property type="entry name" value="PCNP"/>
</dbReference>
<name>A0A7I8VRW6_9ANNE</name>
<evidence type="ECO:0000256" key="8">
    <source>
        <dbReference type="ARBA" id="ARBA00023242"/>
    </source>
</evidence>
<dbReference type="AlphaFoldDB" id="A0A7I8VRW6"/>
<feature type="compositionally biased region" description="Basic and acidic residues" evidence="10">
    <location>
        <begin position="1"/>
        <end position="24"/>
    </location>
</feature>
<dbReference type="Pfam" id="PF15473">
    <property type="entry name" value="PCNP"/>
    <property type="match status" value="1"/>
</dbReference>
<dbReference type="OrthoDB" id="10068198at2759"/>
<evidence type="ECO:0000256" key="4">
    <source>
        <dbReference type="ARBA" id="ARBA00022059"/>
    </source>
</evidence>
<evidence type="ECO:0000313" key="12">
    <source>
        <dbReference type="Proteomes" id="UP000549394"/>
    </source>
</evidence>
<accession>A0A7I8VRW6</accession>
<comment type="subunit">
    <text evidence="3">Interacts with UHRF2/NIRF.</text>
</comment>
<dbReference type="GO" id="GO:0005634">
    <property type="term" value="C:nucleus"/>
    <property type="evidence" value="ECO:0007669"/>
    <property type="project" value="UniProtKB-SubCell"/>
</dbReference>
<keyword evidence="12" id="KW-1185">Reference proteome</keyword>
<dbReference type="PANTHER" id="PTHR16523:SF6">
    <property type="entry name" value="PEST PROTEOLYTIC SIGNAL-CONTAINING NUCLEAR PROTEIN"/>
    <property type="match status" value="1"/>
</dbReference>
<feature type="region of interest" description="Disordered" evidence="10">
    <location>
        <begin position="1"/>
        <end position="73"/>
    </location>
</feature>
<evidence type="ECO:0000256" key="3">
    <source>
        <dbReference type="ARBA" id="ARBA00011097"/>
    </source>
</evidence>
<comment type="subcellular location">
    <subcellularLocation>
        <location evidence="2">Nucleus</location>
    </subcellularLocation>
</comment>
<keyword evidence="9" id="KW-0131">Cell cycle</keyword>
<organism evidence="11 12">
    <name type="scientific">Dimorphilus gyrociliatus</name>
    <dbReference type="NCBI Taxonomy" id="2664684"/>
    <lineage>
        <taxon>Eukaryota</taxon>
        <taxon>Metazoa</taxon>
        <taxon>Spiralia</taxon>
        <taxon>Lophotrochozoa</taxon>
        <taxon>Annelida</taxon>
        <taxon>Polychaeta</taxon>
        <taxon>Polychaeta incertae sedis</taxon>
        <taxon>Dinophilidae</taxon>
        <taxon>Dimorphilus</taxon>
    </lineage>
</organism>
<keyword evidence="6" id="KW-0832">Ubl conjugation</keyword>
<comment type="caution">
    <text evidence="11">The sequence shown here is derived from an EMBL/GenBank/DDBJ whole genome shotgun (WGS) entry which is preliminary data.</text>
</comment>
<evidence type="ECO:0000256" key="6">
    <source>
        <dbReference type="ARBA" id="ARBA00022843"/>
    </source>
</evidence>
<dbReference type="GO" id="GO:0016567">
    <property type="term" value="P:protein ubiquitination"/>
    <property type="evidence" value="ECO:0007669"/>
    <property type="project" value="InterPro"/>
</dbReference>
<protein>
    <recommendedName>
        <fullName evidence="4">PEST proteolytic signal-containing nuclear protein</fullName>
    </recommendedName>
</protein>
<comment type="function">
    <text evidence="1">May be involved in cell cycle regulation.</text>
</comment>
<reference evidence="11 12" key="1">
    <citation type="submission" date="2020-08" db="EMBL/GenBank/DDBJ databases">
        <authorList>
            <person name="Hejnol A."/>
        </authorList>
    </citation>
    <scope>NUCLEOTIDE SEQUENCE [LARGE SCALE GENOMIC DNA]</scope>
</reference>
<keyword evidence="5" id="KW-0597">Phosphoprotein</keyword>